<dbReference type="Gene3D" id="3.40.50.10140">
    <property type="entry name" value="Toll/interleukin-1 receptor homology (TIR) domain"/>
    <property type="match status" value="1"/>
</dbReference>
<evidence type="ECO:0000256" key="4">
    <source>
        <dbReference type="ARBA" id="ARBA00022614"/>
    </source>
</evidence>
<evidence type="ECO:0000256" key="11">
    <source>
        <dbReference type="ARBA" id="ARBA00023170"/>
    </source>
</evidence>
<feature type="domain" description="TIR" evidence="16">
    <location>
        <begin position="792"/>
        <end position="913"/>
    </location>
</feature>
<organism evidence="17 18">
    <name type="scientific">Leptobrachium leishanense</name>
    <name type="common">Leishan spiny toad</name>
    <dbReference type="NCBI Taxonomy" id="445787"/>
    <lineage>
        <taxon>Eukaryota</taxon>
        <taxon>Metazoa</taxon>
        <taxon>Chordata</taxon>
        <taxon>Craniata</taxon>
        <taxon>Vertebrata</taxon>
        <taxon>Euteleostomi</taxon>
        <taxon>Amphibia</taxon>
        <taxon>Batrachia</taxon>
        <taxon>Anura</taxon>
        <taxon>Pelobatoidea</taxon>
        <taxon>Megophryidae</taxon>
        <taxon>Leptobrachium</taxon>
    </lineage>
</organism>
<evidence type="ECO:0000256" key="1">
    <source>
        <dbReference type="ARBA" id="ARBA00004167"/>
    </source>
</evidence>
<dbReference type="Pfam" id="PF13855">
    <property type="entry name" value="LRR_8"/>
    <property type="match status" value="4"/>
</dbReference>
<dbReference type="Gene3D" id="3.80.10.10">
    <property type="entry name" value="Ribonuclease Inhibitor"/>
    <property type="match status" value="5"/>
</dbReference>
<keyword evidence="7" id="KW-0677">Repeat</keyword>
<dbReference type="PANTHER" id="PTHR24365">
    <property type="entry name" value="TOLL-LIKE RECEPTOR"/>
    <property type="match status" value="1"/>
</dbReference>
<keyword evidence="18" id="KW-1185">Reference proteome</keyword>
<dbReference type="AlphaFoldDB" id="A0A8C5MZA2"/>
<name>A0A8C5MZA2_9ANUR</name>
<dbReference type="GO" id="GO:0007165">
    <property type="term" value="P:signal transduction"/>
    <property type="evidence" value="ECO:0007669"/>
    <property type="project" value="InterPro"/>
</dbReference>
<evidence type="ECO:0000256" key="6">
    <source>
        <dbReference type="ARBA" id="ARBA00022729"/>
    </source>
</evidence>
<feature type="chain" id="PRO_5034174545" description="TIR domain-containing protein" evidence="15">
    <location>
        <begin position="26"/>
        <end position="990"/>
    </location>
</feature>
<dbReference type="GeneTree" id="ENSGT00940000163623"/>
<evidence type="ECO:0000256" key="7">
    <source>
        <dbReference type="ARBA" id="ARBA00022737"/>
    </source>
</evidence>
<evidence type="ECO:0000256" key="9">
    <source>
        <dbReference type="ARBA" id="ARBA00022989"/>
    </source>
</evidence>
<evidence type="ECO:0000256" key="2">
    <source>
        <dbReference type="ARBA" id="ARBA00009634"/>
    </source>
</evidence>
<dbReference type="InterPro" id="IPR000157">
    <property type="entry name" value="TIR_dom"/>
</dbReference>
<dbReference type="GO" id="GO:0045087">
    <property type="term" value="P:innate immune response"/>
    <property type="evidence" value="ECO:0007669"/>
    <property type="project" value="UniProtKB-KW"/>
</dbReference>
<dbReference type="PROSITE" id="PS50104">
    <property type="entry name" value="TIR"/>
    <property type="match status" value="1"/>
</dbReference>
<dbReference type="PROSITE" id="PS51450">
    <property type="entry name" value="LRR"/>
    <property type="match status" value="4"/>
</dbReference>
<protein>
    <recommendedName>
        <fullName evidence="16">TIR domain-containing protein</fullName>
    </recommendedName>
</protein>
<comment type="subcellular location">
    <subcellularLocation>
        <location evidence="1">Membrane</location>
        <topology evidence="1">Single-pass membrane protein</topology>
    </subcellularLocation>
</comment>
<dbReference type="GO" id="GO:0038023">
    <property type="term" value="F:signaling receptor activity"/>
    <property type="evidence" value="ECO:0007669"/>
    <property type="project" value="TreeGrafter"/>
</dbReference>
<dbReference type="InterPro" id="IPR032675">
    <property type="entry name" value="LRR_dom_sf"/>
</dbReference>
<dbReference type="InterPro" id="IPR003591">
    <property type="entry name" value="Leu-rich_rpt_typical-subtyp"/>
</dbReference>
<feature type="signal peptide" evidence="15">
    <location>
        <begin position="1"/>
        <end position="25"/>
    </location>
</feature>
<feature type="transmembrane region" description="Helical" evidence="14">
    <location>
        <begin position="742"/>
        <end position="764"/>
    </location>
</feature>
<dbReference type="SUPFAM" id="SSF52200">
    <property type="entry name" value="Toll/Interleukin receptor TIR domain"/>
    <property type="match status" value="1"/>
</dbReference>
<keyword evidence="5 14" id="KW-0812">Transmembrane</keyword>
<proteinExistence type="inferred from homology"/>
<keyword evidence="11" id="KW-0675">Receptor</keyword>
<evidence type="ECO:0000256" key="8">
    <source>
        <dbReference type="ARBA" id="ARBA00022859"/>
    </source>
</evidence>
<evidence type="ECO:0000259" key="16">
    <source>
        <dbReference type="PROSITE" id="PS50104"/>
    </source>
</evidence>
<dbReference type="SMART" id="SM00365">
    <property type="entry name" value="LRR_SD22"/>
    <property type="match status" value="9"/>
</dbReference>
<evidence type="ECO:0000256" key="13">
    <source>
        <dbReference type="ARBA" id="ARBA00023198"/>
    </source>
</evidence>
<dbReference type="SMART" id="SM00255">
    <property type="entry name" value="TIR"/>
    <property type="match status" value="1"/>
</dbReference>
<dbReference type="SMART" id="SM00369">
    <property type="entry name" value="LRR_TYP"/>
    <property type="match status" value="17"/>
</dbReference>
<dbReference type="InterPro" id="IPR001611">
    <property type="entry name" value="Leu-rich_rpt"/>
</dbReference>
<dbReference type="GO" id="GO:0006954">
    <property type="term" value="P:inflammatory response"/>
    <property type="evidence" value="ECO:0007669"/>
    <property type="project" value="UniProtKB-KW"/>
</dbReference>
<evidence type="ECO:0000313" key="18">
    <source>
        <dbReference type="Proteomes" id="UP000694569"/>
    </source>
</evidence>
<dbReference type="GO" id="GO:0005886">
    <property type="term" value="C:plasma membrane"/>
    <property type="evidence" value="ECO:0007669"/>
    <property type="project" value="TreeGrafter"/>
</dbReference>
<keyword evidence="6 15" id="KW-0732">Signal</keyword>
<evidence type="ECO:0000256" key="3">
    <source>
        <dbReference type="ARBA" id="ARBA00022588"/>
    </source>
</evidence>
<dbReference type="Pfam" id="PF01582">
    <property type="entry name" value="TIR"/>
    <property type="match status" value="1"/>
</dbReference>
<keyword evidence="3" id="KW-0399">Innate immunity</keyword>
<evidence type="ECO:0000313" key="17">
    <source>
        <dbReference type="Ensembl" id="ENSLLEP00000021911.1"/>
    </source>
</evidence>
<keyword evidence="12" id="KW-0325">Glycoprotein</keyword>
<dbReference type="OrthoDB" id="1081807at2759"/>
<keyword evidence="13" id="KW-0395">Inflammatory response</keyword>
<evidence type="ECO:0000256" key="12">
    <source>
        <dbReference type="ARBA" id="ARBA00023180"/>
    </source>
</evidence>
<keyword evidence="8" id="KW-0391">Immunity</keyword>
<keyword evidence="10 14" id="KW-0472">Membrane</keyword>
<sequence length="990" mass="114877">MCPQSTSKLNAILILTLHSVTLVTAYGYAKCYLAYNNTEYADCIAHDIVSLSLSIQRLPNGTKWLNVSQNYIHTVEDKVFSHLPKLLELRLSRNKIKTIETRAFTNLTNLQLLDLSYNFIESLDALDISNLTNLRILIVNHNKICTLQKETLRPLVALNELDLSSNCISDFRPVAKAIENLIVFSTLNLCSNTIEELRNNHSLITLPFLQSLYLCNNSIHNLDLTNYFMPNLTELNILRNQMSGVNGSSFRNVPNLSKIIFDENPLNISQLFGIVFSKLTEFHWSSMRPTLQHDIPTVCKFLKTIPELQWLDIKHSKIQNKDLQFIGQCTNLSTFVLSTSPVLRLKTNELKTFKHLEFLHLDKCKIKQIQTGAWAGLDSLHTLILERNRLSVLEKDMFRPLTKLQVLDLSKNYLTYVNIDAFSGLGRLKYLNLKGCKIAQISKSTFTHVWNLRELNIQDNSLSIVKDKTFAKLHRLQTLLLSGNKISSIKKYGLQGLKSLRHLSFADNLLYKITNFTFRYLKGLVSLDLSHNHLWSFNKYQSPFPFSHLHRLEYLDLSYQHQDFEVSVPRTLFKELNSLKSLNLSGNPSLFLKNMSLNLLVNLTELDLSDLHGLPDHLDLLKRDIFSNLTQLRSLYLEKNQIQDLPENMFNHLTLLENLSLQQNKLRNISKNLLQNLTHLLNFGVEMNTLSCSCENYWFQNWSAFNTKVQVPFIQSFKCFGQIASDIDFVAFDLSFCVMDSAIYFFIGTFLTTLSWLVLVLMMVKFKWSLRYGYYILRAWFHWPIQKKERVYRYDAYLSYCSDDEKWVLENLLFQLESAGPCKYKTCFKPRDFTPGSYHIDNIQDAISNSRKTLCIISRQFLNSQWCRIEMEMACSRVFYHNEDVLVVVFLEEIPDYRLGSDERVFYAVRTHFLMEDAVETTQSIFVTDVIFDRCRRENKLKLKNILSVKNAGRINAVRLTTFHHSHTKLCGSCRRGALRTTVLAIRRSC</sequence>
<reference evidence="17" key="2">
    <citation type="submission" date="2025-09" db="UniProtKB">
        <authorList>
            <consortium name="Ensembl"/>
        </authorList>
    </citation>
    <scope>IDENTIFICATION</scope>
</reference>
<dbReference type="SUPFAM" id="SSF52058">
    <property type="entry name" value="L domain-like"/>
    <property type="match status" value="2"/>
</dbReference>
<accession>A0A8C5MZA2</accession>
<reference evidence="17" key="1">
    <citation type="submission" date="2025-08" db="UniProtKB">
        <authorList>
            <consortium name="Ensembl"/>
        </authorList>
    </citation>
    <scope>IDENTIFICATION</scope>
</reference>
<evidence type="ECO:0000256" key="5">
    <source>
        <dbReference type="ARBA" id="ARBA00022692"/>
    </source>
</evidence>
<dbReference type="Proteomes" id="UP000694569">
    <property type="component" value="Unplaced"/>
</dbReference>
<comment type="similarity">
    <text evidence="2">Belongs to the Toll-like receptor family.</text>
</comment>
<dbReference type="InterPro" id="IPR035897">
    <property type="entry name" value="Toll_tir_struct_dom_sf"/>
</dbReference>
<keyword evidence="4" id="KW-0433">Leucine-rich repeat</keyword>
<evidence type="ECO:0000256" key="15">
    <source>
        <dbReference type="SAM" id="SignalP"/>
    </source>
</evidence>
<evidence type="ECO:0000256" key="14">
    <source>
        <dbReference type="SAM" id="Phobius"/>
    </source>
</evidence>
<dbReference type="Ensembl" id="ENSLLET00000022760.1">
    <property type="protein sequence ID" value="ENSLLEP00000021911.1"/>
    <property type="gene ID" value="ENSLLEG00000013878.1"/>
</dbReference>
<evidence type="ECO:0000256" key="10">
    <source>
        <dbReference type="ARBA" id="ARBA00023136"/>
    </source>
</evidence>
<keyword evidence="9 14" id="KW-1133">Transmembrane helix</keyword>
<dbReference type="PANTHER" id="PTHR24365:SF554">
    <property type="entry name" value="TOLL-LIKE RECEPTOR 13"/>
    <property type="match status" value="1"/>
</dbReference>